<dbReference type="InterPro" id="IPR005624">
    <property type="entry name" value="PduO/GlcC-like"/>
</dbReference>
<dbReference type="PANTHER" id="PTHR34309">
    <property type="entry name" value="SLR1406 PROTEIN"/>
    <property type="match status" value="1"/>
</dbReference>
<dbReference type="Pfam" id="PF03928">
    <property type="entry name" value="HbpS-like"/>
    <property type="match status" value="1"/>
</dbReference>
<dbReference type="PANTHER" id="PTHR34309:SF1">
    <property type="entry name" value="PROTEIN GLCG"/>
    <property type="match status" value="1"/>
</dbReference>
<comment type="caution">
    <text evidence="1">The sequence shown here is derived from an EMBL/GenBank/DDBJ whole genome shotgun (WGS) entry which is preliminary data.</text>
</comment>
<dbReference type="RefSeq" id="WP_166145485.1">
    <property type="nucleotide sequence ID" value="NZ_JAANYN010000003.1"/>
</dbReference>
<dbReference type="InterPro" id="IPR038084">
    <property type="entry name" value="PduO/GlcC-like_sf"/>
</dbReference>
<dbReference type="Gene3D" id="3.30.450.150">
    <property type="entry name" value="Haem-degrading domain"/>
    <property type="match status" value="1"/>
</dbReference>
<dbReference type="EMBL" id="JAANYN010000003">
    <property type="protein sequence ID" value="NHE56814.1"/>
    <property type="molecule type" value="Genomic_DNA"/>
</dbReference>
<evidence type="ECO:0000313" key="2">
    <source>
        <dbReference type="Proteomes" id="UP000649799"/>
    </source>
</evidence>
<proteinExistence type="predicted"/>
<dbReference type="SUPFAM" id="SSF143744">
    <property type="entry name" value="GlcG-like"/>
    <property type="match status" value="1"/>
</dbReference>
<evidence type="ECO:0000313" key="1">
    <source>
        <dbReference type="EMBL" id="NHE56814.1"/>
    </source>
</evidence>
<protein>
    <submittedName>
        <fullName evidence="1">Heme-binding protein</fullName>
    </submittedName>
</protein>
<name>A0ABX0H5A1_9BACT</name>
<keyword evidence="2" id="KW-1185">Reference proteome</keyword>
<sequence>MKKFILSTFIFALIGAMQFPLMGQEMTRLLTLEDAQRISDAAEARAKQDNWNVVIAVLDAGGHLIALRRMDGTQIGSVDVGIQKASTALKFKRSTKVFQDGVQAGNVHIMSLEGVAAVEGGLPIKSGDHVIGSIGVSGVTSAQDGIIAAAGLAAFE</sequence>
<reference evidence="1 2" key="1">
    <citation type="submission" date="2020-03" db="EMBL/GenBank/DDBJ databases">
        <title>Cyclobacterium plantarum sp. nov., a marine bacterium isolated from a coastal-marine wetland.</title>
        <authorList>
            <person name="Sanchez-Porro C."/>
            <person name="Ventosa A."/>
            <person name="Amoozegar M."/>
        </authorList>
    </citation>
    <scope>NUCLEOTIDE SEQUENCE [LARGE SCALE GENOMIC DNA]</scope>
    <source>
        <strain evidence="1 2">GBPx2</strain>
    </source>
</reference>
<gene>
    <name evidence="1" type="ORF">G9Q97_08300</name>
</gene>
<dbReference type="InterPro" id="IPR052517">
    <property type="entry name" value="GlcG_carb_metab_protein"/>
</dbReference>
<dbReference type="Proteomes" id="UP000649799">
    <property type="component" value="Unassembled WGS sequence"/>
</dbReference>
<organism evidence="1 2">
    <name type="scientific">Cyclobacterium plantarum</name>
    <dbReference type="NCBI Taxonomy" id="2716263"/>
    <lineage>
        <taxon>Bacteria</taxon>
        <taxon>Pseudomonadati</taxon>
        <taxon>Bacteroidota</taxon>
        <taxon>Cytophagia</taxon>
        <taxon>Cytophagales</taxon>
        <taxon>Cyclobacteriaceae</taxon>
        <taxon>Cyclobacterium</taxon>
    </lineage>
</organism>
<accession>A0ABX0H5A1</accession>